<name>B9LVK6_HALLT</name>
<gene>
    <name evidence="1" type="ordered locus">Hlac_3183</name>
</gene>
<accession>B9LVK6</accession>
<reference evidence="1 2" key="1">
    <citation type="journal article" date="2016" name="Stand. Genomic Sci.">
        <title>Complete genome sequence of the Antarctic Halorubrum lacusprofundi type strain ACAM 34.</title>
        <authorList>
            <person name="Anderson I.J."/>
            <person name="DasSarma P."/>
            <person name="Lucas S."/>
            <person name="Copeland A."/>
            <person name="Lapidus A."/>
            <person name="Del Rio T.G."/>
            <person name="Tice H."/>
            <person name="Dalin E."/>
            <person name="Bruce D.C."/>
            <person name="Goodwin L."/>
            <person name="Pitluck S."/>
            <person name="Sims D."/>
            <person name="Brettin T.S."/>
            <person name="Detter J.C."/>
            <person name="Han C.S."/>
            <person name="Larimer F."/>
            <person name="Hauser L."/>
            <person name="Land M."/>
            <person name="Ivanova N."/>
            <person name="Richardson P."/>
            <person name="Cavicchioli R."/>
            <person name="DasSarma S."/>
            <person name="Woese C.R."/>
            <person name="Kyrpides N.C."/>
        </authorList>
    </citation>
    <scope>NUCLEOTIDE SEQUENCE [LARGE SCALE GENOMIC DNA]</scope>
    <source>
        <strain evidence="2">ATCC 49239 / DSM 5036 / JCM 8891 / ACAM 34</strain>
    </source>
</reference>
<dbReference type="AlphaFoldDB" id="B9LVK6"/>
<protein>
    <submittedName>
        <fullName evidence="1">Uncharacterized protein</fullName>
    </submittedName>
</protein>
<keyword evidence="2" id="KW-1185">Reference proteome</keyword>
<evidence type="ECO:0000313" key="2">
    <source>
        <dbReference type="Proteomes" id="UP000000740"/>
    </source>
</evidence>
<evidence type="ECO:0000313" key="1">
    <source>
        <dbReference type="EMBL" id="ACM58719.1"/>
    </source>
</evidence>
<dbReference type="EMBL" id="CP001366">
    <property type="protein sequence ID" value="ACM58719.1"/>
    <property type="molecule type" value="Genomic_DNA"/>
</dbReference>
<dbReference type="HOGENOM" id="CLU_2366113_0_0_2"/>
<dbReference type="Proteomes" id="UP000000740">
    <property type="component" value="Chromosome 2"/>
</dbReference>
<proteinExistence type="predicted"/>
<dbReference type="KEGG" id="hla:Hlac_3183"/>
<sequence>MFTSGCDGCAGIGASALEALVTVAVSVFLATERLDGSRVEALDGSRVEALDQFFEEDRFDILVGDKLGKRGEWYRFVVVDTQFEPHVDCGVHGTS</sequence>
<organism evidence="1 2">
    <name type="scientific">Halorubrum lacusprofundi (strain ATCC 49239 / DSM 5036 / JCM 8891 / ACAM 34)</name>
    <dbReference type="NCBI Taxonomy" id="416348"/>
    <lineage>
        <taxon>Archaea</taxon>
        <taxon>Methanobacteriati</taxon>
        <taxon>Methanobacteriota</taxon>
        <taxon>Stenosarchaea group</taxon>
        <taxon>Halobacteria</taxon>
        <taxon>Halobacteriales</taxon>
        <taxon>Haloferacaceae</taxon>
        <taxon>Halorubrum</taxon>
    </lineage>
</organism>